<evidence type="ECO:0000313" key="2">
    <source>
        <dbReference type="EMBL" id="QHT04782.1"/>
    </source>
</evidence>
<protein>
    <submittedName>
        <fullName evidence="2">Uncharacterized protein</fullName>
    </submittedName>
</protein>
<accession>A0A6C0CKU5</accession>
<dbReference type="EMBL" id="MN739438">
    <property type="protein sequence ID" value="QHT04782.1"/>
    <property type="molecule type" value="Genomic_DNA"/>
</dbReference>
<dbReference type="InterPro" id="IPR043977">
    <property type="entry name" value="DUF5759"/>
</dbReference>
<name>A0A6C0CKU5_9ZZZZ</name>
<organism evidence="2">
    <name type="scientific">viral metagenome</name>
    <dbReference type="NCBI Taxonomy" id="1070528"/>
    <lineage>
        <taxon>unclassified sequences</taxon>
        <taxon>metagenomes</taxon>
        <taxon>organismal metagenomes</taxon>
    </lineage>
</organism>
<feature type="compositionally biased region" description="Basic and acidic residues" evidence="1">
    <location>
        <begin position="103"/>
        <end position="114"/>
    </location>
</feature>
<evidence type="ECO:0000256" key="1">
    <source>
        <dbReference type="SAM" id="MobiDB-lite"/>
    </source>
</evidence>
<feature type="region of interest" description="Disordered" evidence="1">
    <location>
        <begin position="103"/>
        <end position="156"/>
    </location>
</feature>
<feature type="compositionally biased region" description="Polar residues" evidence="1">
    <location>
        <begin position="121"/>
        <end position="141"/>
    </location>
</feature>
<dbReference type="Pfam" id="PF19063">
    <property type="entry name" value="DUF5759"/>
    <property type="match status" value="1"/>
</dbReference>
<proteinExistence type="predicted"/>
<sequence>MVKTAVEICQLTENHLERERQIYRELVDECLKQIRKTAEKSKVFYYIYTIPTFIIGKPKYQMDRARKYIENKLTKEHGFKIKKNDSKRDIIISWKHLHKKMKEDLKKTTEENTQKNRRTTVIKSHFGPSSNDYQLPANSDLSLPPPNPMKPAKGVKSVSLLVNKNKL</sequence>
<reference evidence="2" key="1">
    <citation type="journal article" date="2020" name="Nature">
        <title>Giant virus diversity and host interactions through global metagenomics.</title>
        <authorList>
            <person name="Schulz F."/>
            <person name="Roux S."/>
            <person name="Paez-Espino D."/>
            <person name="Jungbluth S."/>
            <person name="Walsh D.A."/>
            <person name="Denef V.J."/>
            <person name="McMahon K.D."/>
            <person name="Konstantinidis K.T."/>
            <person name="Eloe-Fadrosh E.A."/>
            <person name="Kyrpides N.C."/>
            <person name="Woyke T."/>
        </authorList>
    </citation>
    <scope>NUCLEOTIDE SEQUENCE</scope>
    <source>
        <strain evidence="2">GVMAG-M-3300021343-4</strain>
    </source>
</reference>
<dbReference type="AlphaFoldDB" id="A0A6C0CKU5"/>